<evidence type="ECO:0000313" key="2">
    <source>
        <dbReference type="Proteomes" id="UP000175968"/>
    </source>
</evidence>
<dbReference type="Gene3D" id="3.20.20.150">
    <property type="entry name" value="Divalent-metal-dependent TIM barrel enzymes"/>
    <property type="match status" value="1"/>
</dbReference>
<keyword evidence="2" id="KW-1185">Reference proteome</keyword>
<dbReference type="KEGG" id="fgl:EM308_12590"/>
<dbReference type="EMBL" id="CP017479">
    <property type="protein sequence ID" value="AOW10274.1"/>
    <property type="molecule type" value="Genomic_DNA"/>
</dbReference>
<name>A0AAC9N6Z5_9FLAO</name>
<dbReference type="Proteomes" id="UP000175968">
    <property type="component" value="Chromosome"/>
</dbReference>
<gene>
    <name evidence="1" type="ORF">EM308_12590</name>
</gene>
<dbReference type="RefSeq" id="WP_035636896.1">
    <property type="nucleotide sequence ID" value="NZ_CP017479.1"/>
</dbReference>
<accession>A0AAC9N6Z5</accession>
<proteinExistence type="predicted"/>
<dbReference type="GO" id="GO:0016853">
    <property type="term" value="F:isomerase activity"/>
    <property type="evidence" value="ECO:0007669"/>
    <property type="project" value="UniProtKB-KW"/>
</dbReference>
<reference evidence="1 2" key="1">
    <citation type="submission" date="2016-10" db="EMBL/GenBank/DDBJ databases">
        <title>Flavobacterium gilvum sp. nov., isolated from stream water.</title>
        <authorList>
            <person name="Shin S.-K."/>
            <person name="Cho Y.-J."/>
            <person name="Yi H."/>
        </authorList>
    </citation>
    <scope>NUCLEOTIDE SEQUENCE [LARGE SCALE GENOMIC DNA]</scope>
    <source>
        <strain evidence="1 2">EM1308</strain>
    </source>
</reference>
<protein>
    <submittedName>
        <fullName evidence="1">Xylose isomerase</fullName>
    </submittedName>
</protein>
<keyword evidence="1" id="KW-0413">Isomerase</keyword>
<sequence>MKIQFYYPRWGSENVDWNNFCQKVQEAGYDGVEAPVPESKEEQKVILDALQNNGLKLIGQYYQSFEKDFETHKANYIKELNILASAKPVKINAQTGKDYFSFEQNAELFAVANGISQETGIPICHETHRNKALFAAHIGYDFLKKLPDLKITADFSHWCNVSESLLEDQEDALALACKKVGHLHSRVGHSQSAQVIDPRLPEFKNELEAHLKWWDTIVKDYQDNNKEVLTITTEFGPAPYMIHLPFTNMPIASQWDINIYMLHLLKERYCK</sequence>
<dbReference type="InterPro" id="IPR036237">
    <property type="entry name" value="Xyl_isomerase-like_sf"/>
</dbReference>
<organism evidence="1 2">
    <name type="scientific">Flavobacterium gilvum</name>
    <dbReference type="NCBI Taxonomy" id="1492737"/>
    <lineage>
        <taxon>Bacteria</taxon>
        <taxon>Pseudomonadati</taxon>
        <taxon>Bacteroidota</taxon>
        <taxon>Flavobacteriia</taxon>
        <taxon>Flavobacteriales</taxon>
        <taxon>Flavobacteriaceae</taxon>
        <taxon>Flavobacterium</taxon>
    </lineage>
</organism>
<dbReference type="AlphaFoldDB" id="A0AAC9N6Z5"/>
<evidence type="ECO:0000313" key="1">
    <source>
        <dbReference type="EMBL" id="AOW10274.1"/>
    </source>
</evidence>
<dbReference type="SUPFAM" id="SSF51658">
    <property type="entry name" value="Xylose isomerase-like"/>
    <property type="match status" value="1"/>
</dbReference>